<proteinExistence type="predicted"/>
<keyword evidence="3" id="KW-1185">Reference proteome</keyword>
<evidence type="ECO:0000256" key="1">
    <source>
        <dbReference type="SAM" id="Coils"/>
    </source>
</evidence>
<keyword evidence="1" id="KW-0175">Coiled coil</keyword>
<accession>A0A4V1M5W8</accession>
<evidence type="ECO:0000313" key="2">
    <source>
        <dbReference type="EMBL" id="RXK52966.1"/>
    </source>
</evidence>
<feature type="coiled-coil region" evidence="1">
    <location>
        <begin position="61"/>
        <end position="109"/>
    </location>
</feature>
<dbReference type="Proteomes" id="UP000290218">
    <property type="component" value="Unassembled WGS sequence"/>
</dbReference>
<evidence type="ECO:0008006" key="4">
    <source>
        <dbReference type="Google" id="ProtNLM"/>
    </source>
</evidence>
<dbReference type="EMBL" id="SDHX01000002">
    <property type="protein sequence ID" value="RXK52966.1"/>
    <property type="molecule type" value="Genomic_DNA"/>
</dbReference>
<evidence type="ECO:0000313" key="3">
    <source>
        <dbReference type="Proteomes" id="UP000290218"/>
    </source>
</evidence>
<comment type="caution">
    <text evidence="2">The sequence shown here is derived from an EMBL/GenBank/DDBJ whole genome shotgun (WGS) entry which is preliminary data.</text>
</comment>
<dbReference type="RefSeq" id="WP_129048556.1">
    <property type="nucleotide sequence ID" value="NZ_SDHX01000002.1"/>
</dbReference>
<name>A0A4V1M5W8_9BACT</name>
<sequence length="202" mass="21943">MKKLAHPVVASVLGIVLGTAVGLGWFWRASELIVAAAIAAVPPSPMEQNKAQGWDFWTIEIDGLASELKEERARLRQQAEQLNQRAARLSAEQQELAKVRTEIEALRAEIGRKVVEIAADESKNLRALAQTYATLTPRGAVAILREMDDTTVVKILSLMKSETVAPIFEEMAKTASPEGTLAKRAGALSEKLRLMKAAKSAS</sequence>
<organism evidence="2 3">
    <name type="scientific">Oleiharenicola lentus</name>
    <dbReference type="NCBI Taxonomy" id="2508720"/>
    <lineage>
        <taxon>Bacteria</taxon>
        <taxon>Pseudomonadati</taxon>
        <taxon>Verrucomicrobiota</taxon>
        <taxon>Opitutia</taxon>
        <taxon>Opitutales</taxon>
        <taxon>Opitutaceae</taxon>
        <taxon>Oleiharenicola</taxon>
    </lineage>
</organism>
<dbReference type="OrthoDB" id="193297at2"/>
<dbReference type="AlphaFoldDB" id="A0A4V1M5W8"/>
<protein>
    <recommendedName>
        <fullName evidence="4">Magnesium transporter MgtE intracellular domain-containing protein</fullName>
    </recommendedName>
</protein>
<gene>
    <name evidence="2" type="ORF">ESB00_14735</name>
</gene>
<reference evidence="2 3" key="1">
    <citation type="submission" date="2019-01" db="EMBL/GenBank/DDBJ databases">
        <title>Lacunisphaera sp. strain TWA-58.</title>
        <authorList>
            <person name="Chen W.-M."/>
        </authorList>
    </citation>
    <scope>NUCLEOTIDE SEQUENCE [LARGE SCALE GENOMIC DNA]</scope>
    <source>
        <strain evidence="2 3">TWA-58</strain>
    </source>
</reference>